<dbReference type="RefSeq" id="WP_090162364.1">
    <property type="nucleotide sequence ID" value="NZ_FMWK01000006.1"/>
</dbReference>
<feature type="transmembrane region" description="Helical" evidence="1">
    <location>
        <begin position="20"/>
        <end position="39"/>
    </location>
</feature>
<keyword evidence="1" id="KW-0472">Membrane</keyword>
<reference evidence="2 3" key="1">
    <citation type="submission" date="2016-10" db="EMBL/GenBank/DDBJ databases">
        <authorList>
            <person name="de Groot N.N."/>
        </authorList>
    </citation>
    <scope>NUCLEOTIDE SEQUENCE [LARGE SCALE GENOMIC DNA]</scope>
    <source>
        <strain evidence="2 3">DSM 10317</strain>
    </source>
</reference>
<name>A0A1G5RY04_PSEXY</name>
<evidence type="ECO:0000256" key="1">
    <source>
        <dbReference type="SAM" id="Phobius"/>
    </source>
</evidence>
<feature type="transmembrane region" description="Helical" evidence="1">
    <location>
        <begin position="51"/>
        <end position="81"/>
    </location>
</feature>
<organism evidence="2 3">
    <name type="scientific">Pseudobutyrivibrio xylanivorans</name>
    <dbReference type="NCBI Taxonomy" id="185007"/>
    <lineage>
        <taxon>Bacteria</taxon>
        <taxon>Bacillati</taxon>
        <taxon>Bacillota</taxon>
        <taxon>Clostridia</taxon>
        <taxon>Lachnospirales</taxon>
        <taxon>Lachnospiraceae</taxon>
        <taxon>Pseudobutyrivibrio</taxon>
    </lineage>
</organism>
<feature type="transmembrane region" description="Helical" evidence="1">
    <location>
        <begin position="217"/>
        <end position="236"/>
    </location>
</feature>
<evidence type="ECO:0000313" key="2">
    <source>
        <dbReference type="EMBL" id="SCZ78738.1"/>
    </source>
</evidence>
<keyword evidence="1" id="KW-1133">Transmembrane helix</keyword>
<feature type="transmembrane region" description="Helical" evidence="1">
    <location>
        <begin position="242"/>
        <end position="263"/>
    </location>
</feature>
<dbReference type="EMBL" id="FMWK01000006">
    <property type="protein sequence ID" value="SCZ78738.1"/>
    <property type="molecule type" value="Genomic_DNA"/>
</dbReference>
<keyword evidence="1" id="KW-0812">Transmembrane</keyword>
<gene>
    <name evidence="2" type="ORF">SAMN02910350_01422</name>
</gene>
<accession>A0A1G5RY04</accession>
<dbReference type="Proteomes" id="UP000199428">
    <property type="component" value="Unassembled WGS sequence"/>
</dbReference>
<proteinExistence type="predicted"/>
<sequence length="303" mass="34012">MNAFIRLRDDVRRFVLSREMLFLKIWSALVAFVGLMCIRANFGHNKHVSQFWVSIIIAIICAFFPIQGVSIILTIVLLINLVSLSPMVAVVALGLVVVGYLVCAYFRSKVTSNMVTVPICYSFGAPYVMSLGAGLMSNINELTSVVCGSVIAFYLHVIKDNTTAIVDETSDVSVLSLVQEQMLQNRMFWFFITAMVAMFLVVYMLRQSSINMSWMIANAAGVAVEFIIMLAGYLLTSQKGEIPGLILGNIIVFAVGFILNYFVLDLDYSRIEKVQFEDDDYYYYVTAVPKIRLAEEDKEVKKI</sequence>
<protein>
    <submittedName>
        <fullName evidence="2">Uncharacterized protein</fullName>
    </submittedName>
</protein>
<feature type="transmembrane region" description="Helical" evidence="1">
    <location>
        <begin position="87"/>
        <end position="106"/>
    </location>
</feature>
<feature type="transmembrane region" description="Helical" evidence="1">
    <location>
        <begin position="187"/>
        <end position="205"/>
    </location>
</feature>
<evidence type="ECO:0000313" key="3">
    <source>
        <dbReference type="Proteomes" id="UP000199428"/>
    </source>
</evidence>
<feature type="transmembrane region" description="Helical" evidence="1">
    <location>
        <begin position="118"/>
        <end position="136"/>
    </location>
</feature>
<dbReference type="AlphaFoldDB" id="A0A1G5RY04"/>